<protein>
    <submittedName>
        <fullName evidence="3">Pumilio-like protein</fullName>
    </submittedName>
</protein>
<evidence type="ECO:0000256" key="2">
    <source>
        <dbReference type="ARBA" id="ARBA00022845"/>
    </source>
</evidence>
<name>N1QXL4_AEGTA</name>
<keyword evidence="1" id="KW-0677">Repeat</keyword>
<dbReference type="PANTHER" id="PTHR12537">
    <property type="entry name" value="RNA BINDING PROTEIN PUMILIO-RELATED"/>
    <property type="match status" value="1"/>
</dbReference>
<keyword evidence="2" id="KW-0810">Translation regulation</keyword>
<dbReference type="AlphaFoldDB" id="N1QXL4"/>
<accession>N1QXL4</accession>
<dbReference type="PANTHER" id="PTHR12537:SF135">
    <property type="entry name" value="PUM-HD DOMAIN-CONTAINING PROTEIN"/>
    <property type="match status" value="1"/>
</dbReference>
<reference evidence="3" key="1">
    <citation type="submission" date="2015-06" db="UniProtKB">
        <authorList>
            <consortium name="EnsemblPlants"/>
        </authorList>
    </citation>
    <scope>IDENTIFICATION</scope>
</reference>
<dbReference type="PROSITE" id="PS50303">
    <property type="entry name" value="PUM_HD"/>
    <property type="match status" value="1"/>
</dbReference>
<organism evidence="3">
    <name type="scientific">Aegilops tauschii</name>
    <name type="common">Tausch's goatgrass</name>
    <name type="synonym">Aegilops squarrosa</name>
    <dbReference type="NCBI Taxonomy" id="37682"/>
    <lineage>
        <taxon>Eukaryota</taxon>
        <taxon>Viridiplantae</taxon>
        <taxon>Streptophyta</taxon>
        <taxon>Embryophyta</taxon>
        <taxon>Tracheophyta</taxon>
        <taxon>Spermatophyta</taxon>
        <taxon>Magnoliopsida</taxon>
        <taxon>Liliopsida</taxon>
        <taxon>Poales</taxon>
        <taxon>Poaceae</taxon>
        <taxon>BOP clade</taxon>
        <taxon>Pooideae</taxon>
        <taxon>Triticodae</taxon>
        <taxon>Triticeae</taxon>
        <taxon>Triticinae</taxon>
        <taxon>Aegilops</taxon>
    </lineage>
</organism>
<dbReference type="SUPFAM" id="SSF48371">
    <property type="entry name" value="ARM repeat"/>
    <property type="match status" value="1"/>
</dbReference>
<evidence type="ECO:0000256" key="1">
    <source>
        <dbReference type="ARBA" id="ARBA00022737"/>
    </source>
</evidence>
<dbReference type="InterPro" id="IPR011989">
    <property type="entry name" value="ARM-like"/>
</dbReference>
<dbReference type="InterPro" id="IPR001313">
    <property type="entry name" value="Pumilio_RNA-bd_rpt"/>
</dbReference>
<dbReference type="GO" id="GO:0005737">
    <property type="term" value="C:cytoplasm"/>
    <property type="evidence" value="ECO:0007669"/>
    <property type="project" value="TreeGrafter"/>
</dbReference>
<sequence length="167" mass="19460">MSKELDSNLFKCICDQHANHVVQKCMECVQPQYIQFIYRRLCGKAKMLSTHPYGCHVVQVKMLEFCKDPQIMDRFITEILDCVKELSIDPYGNYVVQGMIIHQYANCVVRQLIDVVNDWQFNVMLDVLRRNRETFVMYAQGRQVIAQVKRLLNGMAPSPDSFGSQFL</sequence>
<evidence type="ECO:0000313" key="3">
    <source>
        <dbReference type="EnsemblPlants" id="EMT13040"/>
    </source>
</evidence>
<proteinExistence type="predicted"/>
<dbReference type="InterPro" id="IPR016024">
    <property type="entry name" value="ARM-type_fold"/>
</dbReference>
<dbReference type="GO" id="GO:0006417">
    <property type="term" value="P:regulation of translation"/>
    <property type="evidence" value="ECO:0007669"/>
    <property type="project" value="UniProtKB-KW"/>
</dbReference>
<dbReference type="Gene3D" id="1.25.10.10">
    <property type="entry name" value="Leucine-rich Repeat Variant"/>
    <property type="match status" value="2"/>
</dbReference>
<dbReference type="GO" id="GO:0003729">
    <property type="term" value="F:mRNA binding"/>
    <property type="evidence" value="ECO:0007669"/>
    <property type="project" value="TreeGrafter"/>
</dbReference>
<dbReference type="Pfam" id="PF00806">
    <property type="entry name" value="PUF"/>
    <property type="match status" value="4"/>
</dbReference>
<dbReference type="EnsemblPlants" id="EMT13040">
    <property type="protein sequence ID" value="EMT13040"/>
    <property type="gene ID" value="F775_23672"/>
</dbReference>
<dbReference type="SMART" id="SM00025">
    <property type="entry name" value="Pumilio"/>
    <property type="match status" value="3"/>
</dbReference>
<dbReference type="PROSITE" id="PS50302">
    <property type="entry name" value="PUM"/>
    <property type="match status" value="2"/>
</dbReference>
<dbReference type="InterPro" id="IPR033133">
    <property type="entry name" value="PUM-HD"/>
</dbReference>